<feature type="DNA-binding region" description="OmpR/PhoB-type" evidence="6">
    <location>
        <begin position="136"/>
        <end position="236"/>
    </location>
</feature>
<dbReference type="Gene3D" id="1.10.10.10">
    <property type="entry name" value="Winged helix-like DNA-binding domain superfamily/Winged helix DNA-binding domain"/>
    <property type="match status" value="1"/>
</dbReference>
<keyword evidence="1 5" id="KW-0597">Phosphoprotein</keyword>
<keyword evidence="10" id="KW-1185">Reference proteome</keyword>
<evidence type="ECO:0000256" key="2">
    <source>
        <dbReference type="ARBA" id="ARBA00023015"/>
    </source>
</evidence>
<dbReference type="InterPro" id="IPR001789">
    <property type="entry name" value="Sig_transdc_resp-reg_receiver"/>
</dbReference>
<comment type="caution">
    <text evidence="9">The sequence shown here is derived from an EMBL/GenBank/DDBJ whole genome shotgun (WGS) entry which is preliminary data.</text>
</comment>
<evidence type="ECO:0000256" key="6">
    <source>
        <dbReference type="PROSITE-ProRule" id="PRU01091"/>
    </source>
</evidence>
<dbReference type="InterPro" id="IPR036388">
    <property type="entry name" value="WH-like_DNA-bd_sf"/>
</dbReference>
<keyword evidence="3 6" id="KW-0238">DNA-binding</keyword>
<dbReference type="PANTHER" id="PTHR48111:SF4">
    <property type="entry name" value="DNA-BINDING DUAL TRANSCRIPTIONAL REGULATOR OMPR"/>
    <property type="match status" value="1"/>
</dbReference>
<dbReference type="SUPFAM" id="SSF46894">
    <property type="entry name" value="C-terminal effector domain of the bipartite response regulators"/>
    <property type="match status" value="1"/>
</dbReference>
<dbReference type="PANTHER" id="PTHR48111">
    <property type="entry name" value="REGULATOR OF RPOS"/>
    <property type="match status" value="1"/>
</dbReference>
<organism evidence="9 10">
    <name type="scientific">Luteococcus sanguinis</name>
    <dbReference type="NCBI Taxonomy" id="174038"/>
    <lineage>
        <taxon>Bacteria</taxon>
        <taxon>Bacillati</taxon>
        <taxon>Actinomycetota</taxon>
        <taxon>Actinomycetes</taxon>
        <taxon>Propionibacteriales</taxon>
        <taxon>Propionibacteriaceae</taxon>
        <taxon>Luteococcus</taxon>
    </lineage>
</organism>
<feature type="domain" description="Response regulatory" evidence="7">
    <location>
        <begin position="10"/>
        <end position="123"/>
    </location>
</feature>
<dbReference type="InterPro" id="IPR011006">
    <property type="entry name" value="CheY-like_superfamily"/>
</dbReference>
<evidence type="ECO:0000256" key="1">
    <source>
        <dbReference type="ARBA" id="ARBA00022553"/>
    </source>
</evidence>
<dbReference type="PROSITE" id="PS50110">
    <property type="entry name" value="RESPONSE_REGULATORY"/>
    <property type="match status" value="1"/>
</dbReference>
<dbReference type="PROSITE" id="PS51755">
    <property type="entry name" value="OMPR_PHOB"/>
    <property type="match status" value="1"/>
</dbReference>
<evidence type="ECO:0000313" key="10">
    <source>
        <dbReference type="Proteomes" id="UP001596266"/>
    </source>
</evidence>
<dbReference type="SMART" id="SM00862">
    <property type="entry name" value="Trans_reg_C"/>
    <property type="match status" value="1"/>
</dbReference>
<evidence type="ECO:0000313" key="9">
    <source>
        <dbReference type="EMBL" id="MFC6395841.1"/>
    </source>
</evidence>
<dbReference type="SMART" id="SM00448">
    <property type="entry name" value="REC"/>
    <property type="match status" value="1"/>
</dbReference>
<keyword evidence="2" id="KW-0805">Transcription regulation</keyword>
<dbReference type="RefSeq" id="WP_343884542.1">
    <property type="nucleotide sequence ID" value="NZ_BAAAKI010000002.1"/>
</dbReference>
<sequence length="236" mass="25859">MNQAEPGRRPVLVVDDEPQMVRLVGLALRAQGFDTIQASSAVDAWQVLRTHAVSVVVLDVMMPGESGVDLCRRIRELSDVPIVLLTARGLESERVGGLEAGADDYVVKPFSPRELALRVAALARRAAGHEQPIREGAVRVIGHLRLEAGAQLVQLDDRQVRVSPGEFRLLWRMAERAGETVSWNELHAALGESSDAVGERELVRTAIYRLRGKLEVDSASPALILTHRGRGYRLVA</sequence>
<feature type="modified residue" description="4-aspartylphosphate" evidence="5">
    <location>
        <position position="59"/>
    </location>
</feature>
<dbReference type="EMBL" id="JBHSUA010000007">
    <property type="protein sequence ID" value="MFC6395841.1"/>
    <property type="molecule type" value="Genomic_DNA"/>
</dbReference>
<dbReference type="InterPro" id="IPR039420">
    <property type="entry name" value="WalR-like"/>
</dbReference>
<dbReference type="Gene3D" id="3.40.50.2300">
    <property type="match status" value="1"/>
</dbReference>
<dbReference type="Gene3D" id="6.10.250.690">
    <property type="match status" value="1"/>
</dbReference>
<dbReference type="InterPro" id="IPR016032">
    <property type="entry name" value="Sig_transdc_resp-reg_C-effctor"/>
</dbReference>
<dbReference type="Pfam" id="PF00486">
    <property type="entry name" value="Trans_reg_C"/>
    <property type="match status" value="1"/>
</dbReference>
<dbReference type="Proteomes" id="UP001596266">
    <property type="component" value="Unassembled WGS sequence"/>
</dbReference>
<evidence type="ECO:0000259" key="7">
    <source>
        <dbReference type="PROSITE" id="PS50110"/>
    </source>
</evidence>
<dbReference type="SUPFAM" id="SSF52172">
    <property type="entry name" value="CheY-like"/>
    <property type="match status" value="1"/>
</dbReference>
<evidence type="ECO:0000256" key="4">
    <source>
        <dbReference type="ARBA" id="ARBA00023163"/>
    </source>
</evidence>
<evidence type="ECO:0000259" key="8">
    <source>
        <dbReference type="PROSITE" id="PS51755"/>
    </source>
</evidence>
<feature type="domain" description="OmpR/PhoB-type" evidence="8">
    <location>
        <begin position="136"/>
        <end position="236"/>
    </location>
</feature>
<dbReference type="CDD" id="cd00383">
    <property type="entry name" value="trans_reg_C"/>
    <property type="match status" value="1"/>
</dbReference>
<dbReference type="InterPro" id="IPR001867">
    <property type="entry name" value="OmpR/PhoB-type_DNA-bd"/>
</dbReference>
<gene>
    <name evidence="9" type="ORF">ACFP57_02355</name>
</gene>
<protein>
    <submittedName>
        <fullName evidence="9">Response regulator transcription factor</fullName>
    </submittedName>
</protein>
<accession>A0ABW1WYA2</accession>
<proteinExistence type="predicted"/>
<dbReference type="Pfam" id="PF00072">
    <property type="entry name" value="Response_reg"/>
    <property type="match status" value="1"/>
</dbReference>
<keyword evidence="4" id="KW-0804">Transcription</keyword>
<dbReference type="CDD" id="cd17574">
    <property type="entry name" value="REC_OmpR"/>
    <property type="match status" value="1"/>
</dbReference>
<name>A0ABW1WYA2_9ACTN</name>
<reference evidence="10" key="1">
    <citation type="journal article" date="2019" name="Int. J. Syst. Evol. Microbiol.">
        <title>The Global Catalogue of Microorganisms (GCM) 10K type strain sequencing project: providing services to taxonomists for standard genome sequencing and annotation.</title>
        <authorList>
            <consortium name="The Broad Institute Genomics Platform"/>
            <consortium name="The Broad Institute Genome Sequencing Center for Infectious Disease"/>
            <person name="Wu L."/>
            <person name="Ma J."/>
        </authorList>
    </citation>
    <scope>NUCLEOTIDE SEQUENCE [LARGE SCALE GENOMIC DNA]</scope>
    <source>
        <strain evidence="10">CGMCC 1.15277</strain>
    </source>
</reference>
<evidence type="ECO:0000256" key="5">
    <source>
        <dbReference type="PROSITE-ProRule" id="PRU00169"/>
    </source>
</evidence>
<evidence type="ECO:0000256" key="3">
    <source>
        <dbReference type="ARBA" id="ARBA00023125"/>
    </source>
</evidence>